<dbReference type="Gene3D" id="3.40.50.2300">
    <property type="match status" value="1"/>
</dbReference>
<evidence type="ECO:0000256" key="13">
    <source>
        <dbReference type="ARBA" id="ARBA00048366"/>
    </source>
</evidence>
<organism evidence="16">
    <name type="scientific">candidate division WOR-3 bacterium</name>
    <dbReference type="NCBI Taxonomy" id="2052148"/>
    <lineage>
        <taxon>Bacteria</taxon>
        <taxon>Bacteria division WOR-3</taxon>
    </lineage>
</organism>
<dbReference type="InterPro" id="IPR050156">
    <property type="entry name" value="TC-AMP_synthase_SUA5"/>
</dbReference>
<comment type="catalytic activity">
    <reaction evidence="13">
        <text>L-threonine + hydrogencarbonate + ATP = L-threonylcarbamoyladenylate + diphosphate + H2O</text>
        <dbReference type="Rhea" id="RHEA:36407"/>
        <dbReference type="ChEBI" id="CHEBI:15377"/>
        <dbReference type="ChEBI" id="CHEBI:17544"/>
        <dbReference type="ChEBI" id="CHEBI:30616"/>
        <dbReference type="ChEBI" id="CHEBI:33019"/>
        <dbReference type="ChEBI" id="CHEBI:57926"/>
        <dbReference type="ChEBI" id="CHEBI:73682"/>
        <dbReference type="EC" id="2.7.7.87"/>
    </reaction>
</comment>
<dbReference type="PANTHER" id="PTHR17490">
    <property type="entry name" value="SUA5"/>
    <property type="match status" value="1"/>
</dbReference>
<proteinExistence type="inferred from homology"/>
<dbReference type="GO" id="GO:0008033">
    <property type="term" value="P:tRNA processing"/>
    <property type="evidence" value="ECO:0007669"/>
    <property type="project" value="UniProtKB-KW"/>
</dbReference>
<dbReference type="GO" id="GO:0006450">
    <property type="term" value="P:regulation of translational fidelity"/>
    <property type="evidence" value="ECO:0007669"/>
    <property type="project" value="TreeGrafter"/>
</dbReference>
<dbReference type="Pfam" id="PF01300">
    <property type="entry name" value="Sua5_yciO_yrdC"/>
    <property type="match status" value="1"/>
</dbReference>
<dbReference type="InterPro" id="IPR017945">
    <property type="entry name" value="DHBP_synth_RibB-like_a/b_dom"/>
</dbReference>
<evidence type="ECO:0000256" key="12">
    <source>
        <dbReference type="ARBA" id="ARBA00029774"/>
    </source>
</evidence>
<comment type="subcellular location">
    <subcellularLocation>
        <location evidence="1">Cytoplasm</location>
    </subcellularLocation>
</comment>
<evidence type="ECO:0000256" key="10">
    <source>
        <dbReference type="ARBA" id="ARBA00022801"/>
    </source>
</evidence>
<dbReference type="GO" id="GO:0004725">
    <property type="term" value="F:protein tyrosine phosphatase activity"/>
    <property type="evidence" value="ECO:0007669"/>
    <property type="project" value="InterPro"/>
</dbReference>
<keyword evidence="6" id="KW-0808">Transferase</keyword>
<dbReference type="InterPro" id="IPR023485">
    <property type="entry name" value="Ptyr_pPase"/>
</dbReference>
<dbReference type="EC" id="2.7.7.87" evidence="4"/>
<feature type="domain" description="YrdC-like" evidence="15">
    <location>
        <begin position="9"/>
        <end position="188"/>
    </location>
</feature>
<dbReference type="PANTHER" id="PTHR17490:SF16">
    <property type="entry name" value="THREONYLCARBAMOYL-AMP SYNTHASE"/>
    <property type="match status" value="1"/>
</dbReference>
<keyword evidence="11" id="KW-0067">ATP-binding</keyword>
<dbReference type="GO" id="GO:0061710">
    <property type="term" value="F:L-threonylcarbamoyladenylate synthase"/>
    <property type="evidence" value="ECO:0007669"/>
    <property type="project" value="UniProtKB-EC"/>
</dbReference>
<keyword evidence="10" id="KW-0378">Hydrolase</keyword>
<dbReference type="InterPro" id="IPR017867">
    <property type="entry name" value="Tyr_phospatase_low_mol_wt"/>
</dbReference>
<comment type="similarity">
    <text evidence="2">Belongs to the SUA5 family.</text>
</comment>
<dbReference type="EMBL" id="DQWE01000198">
    <property type="protein sequence ID" value="HDI82966.1"/>
    <property type="molecule type" value="Genomic_DNA"/>
</dbReference>
<evidence type="ECO:0000256" key="5">
    <source>
        <dbReference type="ARBA" id="ARBA00022490"/>
    </source>
</evidence>
<evidence type="ECO:0000259" key="15">
    <source>
        <dbReference type="PROSITE" id="PS51163"/>
    </source>
</evidence>
<dbReference type="SUPFAM" id="SSF52788">
    <property type="entry name" value="Phosphotyrosine protein phosphatases I"/>
    <property type="match status" value="1"/>
</dbReference>
<dbReference type="GO" id="GO:0005737">
    <property type="term" value="C:cytoplasm"/>
    <property type="evidence" value="ECO:0007669"/>
    <property type="project" value="UniProtKB-SubCell"/>
</dbReference>
<dbReference type="InterPro" id="IPR036196">
    <property type="entry name" value="Ptyr_pPase_sf"/>
</dbReference>
<dbReference type="NCBIfam" id="TIGR00057">
    <property type="entry name" value="L-threonylcarbamoyladenylate synthase"/>
    <property type="match status" value="1"/>
</dbReference>
<name>A0A7C0VBX2_UNCW3</name>
<evidence type="ECO:0000256" key="14">
    <source>
        <dbReference type="PIRSR" id="PIRSR617867-1"/>
    </source>
</evidence>
<reference evidence="16" key="1">
    <citation type="journal article" date="2020" name="mSystems">
        <title>Genome- and Community-Level Interaction Insights into Carbon Utilization and Element Cycling Functions of Hydrothermarchaeota in Hydrothermal Sediment.</title>
        <authorList>
            <person name="Zhou Z."/>
            <person name="Liu Y."/>
            <person name="Xu W."/>
            <person name="Pan J."/>
            <person name="Luo Z.H."/>
            <person name="Li M."/>
        </authorList>
    </citation>
    <scope>NUCLEOTIDE SEQUENCE [LARGE SCALE GENOMIC DNA]</scope>
    <source>
        <strain evidence="16">HyVt-102</strain>
    </source>
</reference>
<accession>A0A7C0VBX2</accession>
<comment type="caution">
    <text evidence="16">The sequence shown here is derived from an EMBL/GenBank/DDBJ whole genome shotgun (WGS) entry which is preliminary data.</text>
</comment>
<evidence type="ECO:0000256" key="2">
    <source>
        <dbReference type="ARBA" id="ARBA00007663"/>
    </source>
</evidence>
<evidence type="ECO:0000256" key="3">
    <source>
        <dbReference type="ARBA" id="ARBA00011063"/>
    </source>
</evidence>
<dbReference type="InterPro" id="IPR006070">
    <property type="entry name" value="Sua5-like_dom"/>
</dbReference>
<evidence type="ECO:0000256" key="4">
    <source>
        <dbReference type="ARBA" id="ARBA00012584"/>
    </source>
</evidence>
<evidence type="ECO:0000256" key="8">
    <source>
        <dbReference type="ARBA" id="ARBA00022695"/>
    </source>
</evidence>
<dbReference type="SMART" id="SM00226">
    <property type="entry name" value="LMWPc"/>
    <property type="match status" value="1"/>
</dbReference>
<dbReference type="Proteomes" id="UP000885847">
    <property type="component" value="Unassembled WGS sequence"/>
</dbReference>
<dbReference type="PRINTS" id="PR00719">
    <property type="entry name" value="LMWPTPASE"/>
</dbReference>
<dbReference type="SUPFAM" id="SSF55821">
    <property type="entry name" value="YrdC/RibB"/>
    <property type="match status" value="1"/>
</dbReference>
<protein>
    <recommendedName>
        <fullName evidence="12">L-threonylcarbamoyladenylate synthase</fullName>
        <ecNumber evidence="4">2.7.7.87</ecNumber>
    </recommendedName>
    <alternativeName>
        <fullName evidence="12">L-threonylcarbamoyladenylate synthase</fullName>
    </alternativeName>
</protein>
<dbReference type="GO" id="GO:0000049">
    <property type="term" value="F:tRNA binding"/>
    <property type="evidence" value="ECO:0007669"/>
    <property type="project" value="TreeGrafter"/>
</dbReference>
<evidence type="ECO:0000256" key="9">
    <source>
        <dbReference type="ARBA" id="ARBA00022741"/>
    </source>
</evidence>
<evidence type="ECO:0000256" key="7">
    <source>
        <dbReference type="ARBA" id="ARBA00022694"/>
    </source>
</evidence>
<feature type="active site" description="Proton donor" evidence="14">
    <location>
        <position position="322"/>
    </location>
</feature>
<feature type="active site" description="Nucleophile" evidence="14">
    <location>
        <position position="215"/>
    </location>
</feature>
<evidence type="ECO:0000256" key="6">
    <source>
        <dbReference type="ARBA" id="ARBA00022679"/>
    </source>
</evidence>
<sequence>MVGDSSYGAMSIEELVKFFQTGKVVGFPTDTVYGMGCLLSEDCVAKLRELKKGREKPFAVFVPDVDSAKELVEEFPNYINSLIKKHWPGGLTLIFRAKKGLPPGVVSSEGKIGIRIPDFPPLIEAMKRVGSPVINTSANLPGEVPPVSHKDVRVPLELMLKGDSKGGIPSTVVDVSGERPVIIRMGAVKVFEIEAITGKTILLSEGNVLNILYVCSGNTCRSPMAQYHLSYCARDLPLFIRSCGTLGFSGSPATENAIKVMEEIGVNLTAHRSTPISRELIQWADLILPMEPVHREEVLSLGANPYTILPFYEIIDLEKIPDPIGKDIEFYREVRDLIVKGNRWLEKHLRERFNP</sequence>
<dbReference type="Pfam" id="PF01451">
    <property type="entry name" value="LMWPc"/>
    <property type="match status" value="1"/>
</dbReference>
<gene>
    <name evidence="16" type="ORF">ENF18_04155</name>
</gene>
<keyword evidence="8" id="KW-0548">Nucleotidyltransferase</keyword>
<evidence type="ECO:0000256" key="11">
    <source>
        <dbReference type="ARBA" id="ARBA00022840"/>
    </source>
</evidence>
<dbReference type="GO" id="GO:0005524">
    <property type="term" value="F:ATP binding"/>
    <property type="evidence" value="ECO:0007669"/>
    <property type="project" value="UniProtKB-KW"/>
</dbReference>
<dbReference type="Gene3D" id="3.90.870.10">
    <property type="entry name" value="DHBP synthase"/>
    <property type="match status" value="1"/>
</dbReference>
<dbReference type="PROSITE" id="PS51163">
    <property type="entry name" value="YRDC"/>
    <property type="match status" value="1"/>
</dbReference>
<dbReference type="GO" id="GO:0003725">
    <property type="term" value="F:double-stranded RNA binding"/>
    <property type="evidence" value="ECO:0007669"/>
    <property type="project" value="InterPro"/>
</dbReference>
<keyword evidence="5" id="KW-0963">Cytoplasm</keyword>
<comment type="similarity">
    <text evidence="3">Belongs to the low molecular weight phosphotyrosine protein phosphatase family.</text>
</comment>
<feature type="active site" evidence="14">
    <location>
        <position position="221"/>
    </location>
</feature>
<evidence type="ECO:0000256" key="1">
    <source>
        <dbReference type="ARBA" id="ARBA00004496"/>
    </source>
</evidence>
<evidence type="ECO:0000313" key="16">
    <source>
        <dbReference type="EMBL" id="HDI82966.1"/>
    </source>
</evidence>
<keyword evidence="7" id="KW-0819">tRNA processing</keyword>
<dbReference type="AlphaFoldDB" id="A0A7C0VBX2"/>
<keyword evidence="9" id="KW-0547">Nucleotide-binding</keyword>